<dbReference type="SUPFAM" id="SSF111369">
    <property type="entry name" value="HlyD-like secretion proteins"/>
    <property type="match status" value="1"/>
</dbReference>
<evidence type="ECO:0000313" key="8">
    <source>
        <dbReference type="EMBL" id="MFC0208301.1"/>
    </source>
</evidence>
<evidence type="ECO:0000259" key="6">
    <source>
        <dbReference type="Pfam" id="PF25954"/>
    </source>
</evidence>
<name>A0ABV6D6L3_9HYPH</name>
<reference evidence="8 9" key="1">
    <citation type="submission" date="2024-09" db="EMBL/GenBank/DDBJ databases">
        <authorList>
            <person name="Sun Q."/>
            <person name="Mori K."/>
        </authorList>
    </citation>
    <scope>NUCLEOTIDE SEQUENCE [LARGE SCALE GENOMIC DNA]</scope>
    <source>
        <strain evidence="8 9">CCM 8543</strain>
    </source>
</reference>
<feature type="domain" description="Multidrug resistance protein MdtA-like C-terminal permuted SH3" evidence="7">
    <location>
        <begin position="329"/>
        <end position="358"/>
    </location>
</feature>
<dbReference type="Gene3D" id="2.40.30.170">
    <property type="match status" value="1"/>
</dbReference>
<dbReference type="Pfam" id="PF25967">
    <property type="entry name" value="RND-MFP_C"/>
    <property type="match status" value="1"/>
</dbReference>
<dbReference type="Gene3D" id="2.40.50.100">
    <property type="match status" value="1"/>
</dbReference>
<feature type="coiled-coil region" evidence="4">
    <location>
        <begin position="97"/>
        <end position="124"/>
    </location>
</feature>
<feature type="domain" description="Multidrug resistance protein MdtA-like barrel-sandwich hybrid" evidence="5">
    <location>
        <begin position="69"/>
        <end position="189"/>
    </location>
</feature>
<comment type="similarity">
    <text evidence="2">Belongs to the membrane fusion protein (MFP) (TC 8.A.1) family.</text>
</comment>
<evidence type="ECO:0000256" key="1">
    <source>
        <dbReference type="ARBA" id="ARBA00004196"/>
    </source>
</evidence>
<feature type="domain" description="CusB-like beta-barrel" evidence="6">
    <location>
        <begin position="202"/>
        <end position="273"/>
    </location>
</feature>
<dbReference type="PANTHER" id="PTHR30469:SF11">
    <property type="entry name" value="BLL4320 PROTEIN"/>
    <property type="match status" value="1"/>
</dbReference>
<comment type="subcellular location">
    <subcellularLocation>
        <location evidence="1">Cell envelope</location>
    </subcellularLocation>
</comment>
<evidence type="ECO:0000313" key="9">
    <source>
        <dbReference type="Proteomes" id="UP001589755"/>
    </source>
</evidence>
<dbReference type="InterPro" id="IPR006143">
    <property type="entry name" value="RND_pump_MFP"/>
</dbReference>
<sequence>MIKRFVIAFVLLVLIVGGLVGYNLFRDRMIRQFFANMPVQPVPVSTVVLEPTSWTPTIEAIGTVSAINGVDLTVEVSGIVSHIGFEANDHVEKGAVLVQLDDAIERAELAAAEARANLDQTSLRRAIELQRREVGTDVNVDSARAAAQVSAAAVEKARAALDQKQIRAPFSGVIGIPKVVLGQYITPGTIVATLQDLTTMRVDFTVPEQSFYLLEIGQPVRLGADGADGTPHTGIVRGIDPKIDPSSRLANVRAEVANPDGRLTPGQFTQVHVVMPEEGDVLTLPQTAVVTSLYGDHVYVVRPSDEGGEGVGEADADTGEAAALVVRQVFVKTGRRSGDMVEILDGLSAGDRVVTAGQNRLSNGAPVTLAEEGTQGAGGTAQAVMQ</sequence>
<keyword evidence="4" id="KW-0175">Coiled coil</keyword>
<organism evidence="8 9">
    <name type="scientific">Chelativorans intermedius</name>
    <dbReference type="NCBI Taxonomy" id="515947"/>
    <lineage>
        <taxon>Bacteria</taxon>
        <taxon>Pseudomonadati</taxon>
        <taxon>Pseudomonadota</taxon>
        <taxon>Alphaproteobacteria</taxon>
        <taxon>Hyphomicrobiales</taxon>
        <taxon>Phyllobacteriaceae</taxon>
        <taxon>Chelativorans</taxon>
    </lineage>
</organism>
<dbReference type="EMBL" id="JBHLXD010000010">
    <property type="protein sequence ID" value="MFC0208301.1"/>
    <property type="molecule type" value="Genomic_DNA"/>
</dbReference>
<proteinExistence type="inferred from homology"/>
<dbReference type="Gene3D" id="1.10.287.470">
    <property type="entry name" value="Helix hairpin bin"/>
    <property type="match status" value="1"/>
</dbReference>
<dbReference type="PANTHER" id="PTHR30469">
    <property type="entry name" value="MULTIDRUG RESISTANCE PROTEIN MDTA"/>
    <property type="match status" value="1"/>
</dbReference>
<evidence type="ECO:0000256" key="2">
    <source>
        <dbReference type="ARBA" id="ARBA00009477"/>
    </source>
</evidence>
<evidence type="ECO:0000259" key="7">
    <source>
        <dbReference type="Pfam" id="PF25967"/>
    </source>
</evidence>
<keyword evidence="9" id="KW-1185">Reference proteome</keyword>
<dbReference type="InterPro" id="IPR058627">
    <property type="entry name" value="MdtA-like_C"/>
</dbReference>
<dbReference type="Gene3D" id="2.40.420.20">
    <property type="match status" value="1"/>
</dbReference>
<evidence type="ECO:0000259" key="5">
    <source>
        <dbReference type="Pfam" id="PF25917"/>
    </source>
</evidence>
<gene>
    <name evidence="8" type="ORF">ACFFJ2_07810</name>
</gene>
<keyword evidence="3" id="KW-0813">Transport</keyword>
<dbReference type="Proteomes" id="UP001589755">
    <property type="component" value="Unassembled WGS sequence"/>
</dbReference>
<dbReference type="InterPro" id="IPR058792">
    <property type="entry name" value="Beta-barrel_RND_2"/>
</dbReference>
<evidence type="ECO:0000256" key="3">
    <source>
        <dbReference type="ARBA" id="ARBA00022448"/>
    </source>
</evidence>
<dbReference type="NCBIfam" id="TIGR01730">
    <property type="entry name" value="RND_mfp"/>
    <property type="match status" value="1"/>
</dbReference>
<dbReference type="Pfam" id="PF25917">
    <property type="entry name" value="BSH_RND"/>
    <property type="match status" value="1"/>
</dbReference>
<comment type="caution">
    <text evidence="8">The sequence shown here is derived from an EMBL/GenBank/DDBJ whole genome shotgun (WGS) entry which is preliminary data.</text>
</comment>
<protein>
    <submittedName>
        <fullName evidence="8">Efflux RND transporter periplasmic adaptor subunit</fullName>
    </submittedName>
</protein>
<accession>A0ABV6D6L3</accession>
<dbReference type="InterPro" id="IPR058625">
    <property type="entry name" value="MdtA-like_BSH"/>
</dbReference>
<evidence type="ECO:0000256" key="4">
    <source>
        <dbReference type="SAM" id="Coils"/>
    </source>
</evidence>
<dbReference type="Pfam" id="PF25954">
    <property type="entry name" value="Beta-barrel_RND_2"/>
    <property type="match status" value="1"/>
</dbReference>
<dbReference type="RefSeq" id="WP_261519874.1">
    <property type="nucleotide sequence ID" value="NZ_JAODNW010000007.1"/>
</dbReference>